<proteinExistence type="predicted"/>
<gene>
    <name evidence="2" type="ORF">SAMN05192553_11115</name>
</gene>
<dbReference type="RefSeq" id="WP_092178471.1">
    <property type="nucleotide sequence ID" value="NZ_FNZH01000011.1"/>
</dbReference>
<dbReference type="InterPro" id="IPR001437">
    <property type="entry name" value="Tscrpt_elong_fac_GreA/B_C"/>
</dbReference>
<accession>A0A1H7BN91</accession>
<dbReference type="Pfam" id="PF01272">
    <property type="entry name" value="GreA_GreB"/>
    <property type="match status" value="1"/>
</dbReference>
<feature type="domain" description="Transcription elongation factor GreA/GreB C-terminal" evidence="1">
    <location>
        <begin position="49"/>
        <end position="122"/>
    </location>
</feature>
<dbReference type="SUPFAM" id="SSF54534">
    <property type="entry name" value="FKBP-like"/>
    <property type="match status" value="1"/>
</dbReference>
<dbReference type="AlphaFoldDB" id="A0A1H7BN91"/>
<keyword evidence="2" id="KW-0418">Kinase</keyword>
<dbReference type="PROSITE" id="PS00830">
    <property type="entry name" value="GREAB_2"/>
    <property type="match status" value="1"/>
</dbReference>
<dbReference type="InterPro" id="IPR023459">
    <property type="entry name" value="Tscrpt_elong_fac_GreA/B_fam"/>
</dbReference>
<dbReference type="GO" id="GO:0006354">
    <property type="term" value="P:DNA-templated transcription elongation"/>
    <property type="evidence" value="ECO:0007669"/>
    <property type="project" value="TreeGrafter"/>
</dbReference>
<dbReference type="GO" id="GO:0016301">
    <property type="term" value="F:kinase activity"/>
    <property type="evidence" value="ECO:0007669"/>
    <property type="project" value="UniProtKB-KW"/>
</dbReference>
<dbReference type="Gene3D" id="3.10.50.30">
    <property type="entry name" value="Transcription elongation factor, GreA/GreB, C-terminal domain"/>
    <property type="match status" value="1"/>
</dbReference>
<dbReference type="STRING" id="1416801.SAMN05192553_11115"/>
<dbReference type="EMBL" id="FNZH01000011">
    <property type="protein sequence ID" value="SEJ74865.1"/>
    <property type="molecule type" value="Genomic_DNA"/>
</dbReference>
<dbReference type="PANTHER" id="PTHR30437">
    <property type="entry name" value="TRANSCRIPTION ELONGATION FACTOR GREA"/>
    <property type="match status" value="1"/>
</dbReference>
<dbReference type="GO" id="GO:0032784">
    <property type="term" value="P:regulation of DNA-templated transcription elongation"/>
    <property type="evidence" value="ECO:0007669"/>
    <property type="project" value="InterPro"/>
</dbReference>
<dbReference type="GO" id="GO:0070063">
    <property type="term" value="F:RNA polymerase binding"/>
    <property type="evidence" value="ECO:0007669"/>
    <property type="project" value="InterPro"/>
</dbReference>
<dbReference type="OrthoDB" id="192847at2"/>
<organism evidence="2 3">
    <name type="scientific">Cyclobacterium xiamenense</name>
    <dbReference type="NCBI Taxonomy" id="1297121"/>
    <lineage>
        <taxon>Bacteria</taxon>
        <taxon>Pseudomonadati</taxon>
        <taxon>Bacteroidota</taxon>
        <taxon>Cytophagia</taxon>
        <taxon>Cytophagales</taxon>
        <taxon>Cyclobacteriaceae</taxon>
        <taxon>Cyclobacterium</taxon>
    </lineage>
</organism>
<sequence length="130" mass="14570">MIPLIKTSDADAIFSTINELTPEEKTKEVRQLVSEIQHAKKVTDASMPRKVIQLNSYFEAKFEKNEQLIAMTLVLPKAADLEANRLSLFSPLGVALIGYKEGDRVEWPLPVGRRIIQILKVKNPETVPAS</sequence>
<dbReference type="PANTHER" id="PTHR30437:SF5">
    <property type="entry name" value="REGULATOR OF NUCLEOSIDE DIPHOSPHATE KINASE"/>
    <property type="match status" value="1"/>
</dbReference>
<reference evidence="3" key="1">
    <citation type="submission" date="2016-10" db="EMBL/GenBank/DDBJ databases">
        <authorList>
            <person name="Varghese N."/>
            <person name="Submissions S."/>
        </authorList>
    </citation>
    <scope>NUCLEOTIDE SEQUENCE [LARGE SCALE GENOMIC DNA]</scope>
    <source>
        <strain evidence="3">IBRC-M 10761</strain>
    </source>
</reference>
<name>A0A1H7BN91_9BACT</name>
<dbReference type="GO" id="GO:0003677">
    <property type="term" value="F:DNA binding"/>
    <property type="evidence" value="ECO:0007669"/>
    <property type="project" value="InterPro"/>
</dbReference>
<keyword evidence="3" id="KW-1185">Reference proteome</keyword>
<evidence type="ECO:0000259" key="1">
    <source>
        <dbReference type="Pfam" id="PF01272"/>
    </source>
</evidence>
<dbReference type="InterPro" id="IPR018151">
    <property type="entry name" value="TF_GreA/GreB_CS"/>
</dbReference>
<evidence type="ECO:0000313" key="3">
    <source>
        <dbReference type="Proteomes" id="UP000199403"/>
    </source>
</evidence>
<evidence type="ECO:0000313" key="2">
    <source>
        <dbReference type="EMBL" id="SEJ74865.1"/>
    </source>
</evidence>
<dbReference type="InterPro" id="IPR036953">
    <property type="entry name" value="GreA/GreB_C_sf"/>
</dbReference>
<protein>
    <submittedName>
        <fullName evidence="2">Regulator of nucleoside diphosphate kinase</fullName>
    </submittedName>
</protein>
<keyword evidence="2" id="KW-0808">Transferase</keyword>
<dbReference type="Proteomes" id="UP000199403">
    <property type="component" value="Unassembled WGS sequence"/>
</dbReference>